<dbReference type="Pfam" id="PF10609">
    <property type="entry name" value="ParA"/>
    <property type="match status" value="1"/>
</dbReference>
<dbReference type="Proteomes" id="UP001437460">
    <property type="component" value="Unassembled WGS sequence"/>
</dbReference>
<reference evidence="3 4" key="1">
    <citation type="submission" date="2024-03" db="EMBL/GenBank/DDBJ databases">
        <title>Human intestinal bacterial collection.</title>
        <authorList>
            <person name="Pauvert C."/>
            <person name="Hitch T.C.A."/>
            <person name="Clavel T."/>
        </authorList>
    </citation>
    <scope>NUCLEOTIDE SEQUENCE [LARGE SCALE GENOMIC DNA]</scope>
    <source>
        <strain evidence="3 4">CLA-AP-H27</strain>
    </source>
</reference>
<evidence type="ECO:0000256" key="1">
    <source>
        <dbReference type="ARBA" id="ARBA00022741"/>
    </source>
</evidence>
<keyword evidence="4" id="KW-1185">Reference proteome</keyword>
<gene>
    <name evidence="3" type="ORF">WMO41_09315</name>
</gene>
<keyword evidence="1" id="KW-0547">Nucleotide-binding</keyword>
<protein>
    <submittedName>
        <fullName evidence="3">P-loop NTPase</fullName>
    </submittedName>
</protein>
<evidence type="ECO:0000313" key="3">
    <source>
        <dbReference type="EMBL" id="MEQ2563350.1"/>
    </source>
</evidence>
<evidence type="ECO:0000256" key="2">
    <source>
        <dbReference type="ARBA" id="ARBA00022840"/>
    </source>
</evidence>
<keyword evidence="2" id="KW-0067">ATP-binding</keyword>
<sequence length="253" mass="28728">MNSEKYISHTVMSLISAKGGVGTSTLTKELAIAFSKDVSVCLVDMALSCPAQETLFRILPTRTMEYLFKHKTGDLSPLSWQDLEPYLTPVPGRNIHLLSAKQVKGAYPLPLNRIIQLISSLKAYFDLVLIDTDMASTDVSAKLVELSDRALLVTDDTECSIKNNQRFRRLLTQKQISYDHMHVIANQIRKESQMYSDQEIEALLHIPVLVTLPYYDQVWKYNNSYLSLYEDPVSPLQPSLSSLVDRLFKLLEK</sequence>
<proteinExistence type="predicted"/>
<dbReference type="PANTHER" id="PTHR43384:SF13">
    <property type="entry name" value="SLR0110 PROTEIN"/>
    <property type="match status" value="1"/>
</dbReference>
<dbReference type="PANTHER" id="PTHR43384">
    <property type="entry name" value="SEPTUM SITE-DETERMINING PROTEIN MIND HOMOLOG, CHLOROPLASTIC-RELATED"/>
    <property type="match status" value="1"/>
</dbReference>
<dbReference type="RefSeq" id="WP_349229502.1">
    <property type="nucleotide sequence ID" value="NZ_JBBMFJ010000017.1"/>
</dbReference>
<organism evidence="3 4">
    <name type="scientific">Ventrimonas faecis</name>
    <dbReference type="NCBI Taxonomy" id="3133170"/>
    <lineage>
        <taxon>Bacteria</taxon>
        <taxon>Bacillati</taxon>
        <taxon>Bacillota</taxon>
        <taxon>Clostridia</taxon>
        <taxon>Lachnospirales</taxon>
        <taxon>Lachnospiraceae</taxon>
        <taxon>Ventrimonas</taxon>
    </lineage>
</organism>
<comment type="caution">
    <text evidence="3">The sequence shown here is derived from an EMBL/GenBank/DDBJ whole genome shotgun (WGS) entry which is preliminary data.</text>
</comment>
<name>A0ABV1HM00_9FIRM</name>
<dbReference type="InterPro" id="IPR050625">
    <property type="entry name" value="ParA/MinD_ATPase"/>
</dbReference>
<accession>A0ABV1HM00</accession>
<dbReference type="EMBL" id="JBBMFJ010000017">
    <property type="protein sequence ID" value="MEQ2563350.1"/>
    <property type="molecule type" value="Genomic_DNA"/>
</dbReference>
<dbReference type="InterPro" id="IPR027417">
    <property type="entry name" value="P-loop_NTPase"/>
</dbReference>
<dbReference type="InterPro" id="IPR033756">
    <property type="entry name" value="YlxH/NBP35"/>
</dbReference>
<dbReference type="SUPFAM" id="SSF52540">
    <property type="entry name" value="P-loop containing nucleoside triphosphate hydrolases"/>
    <property type="match status" value="1"/>
</dbReference>
<dbReference type="Gene3D" id="3.40.50.300">
    <property type="entry name" value="P-loop containing nucleotide triphosphate hydrolases"/>
    <property type="match status" value="1"/>
</dbReference>
<evidence type="ECO:0000313" key="4">
    <source>
        <dbReference type="Proteomes" id="UP001437460"/>
    </source>
</evidence>